<accession>A0A1I7YE03</accession>
<sequence>KDDLESWFYVMIDWLTKLKLRMCNDDVEKGHIARLKLSCRYGADGRYLLTPHDESDVLSGKEEEMERKGEISDLPFSEINEILRYIDSLEFYEKPNYEHIYDILDGIMDRYGLEPFPLDWER</sequence>
<name>A0A1I7YE03_9BILA</name>
<reference evidence="2" key="1">
    <citation type="submission" date="2016-11" db="UniProtKB">
        <authorList>
            <consortium name="WormBaseParasite"/>
        </authorList>
    </citation>
    <scope>IDENTIFICATION</scope>
</reference>
<dbReference type="Proteomes" id="UP000095287">
    <property type="component" value="Unplaced"/>
</dbReference>
<dbReference type="PANTHER" id="PTHR11909">
    <property type="entry name" value="CASEIN KINASE-RELATED"/>
    <property type="match status" value="1"/>
</dbReference>
<evidence type="ECO:0000313" key="2">
    <source>
        <dbReference type="WBParaSite" id="L893_g15425.t1"/>
    </source>
</evidence>
<organism evidence="1 2">
    <name type="scientific">Steinernema glaseri</name>
    <dbReference type="NCBI Taxonomy" id="37863"/>
    <lineage>
        <taxon>Eukaryota</taxon>
        <taxon>Metazoa</taxon>
        <taxon>Ecdysozoa</taxon>
        <taxon>Nematoda</taxon>
        <taxon>Chromadorea</taxon>
        <taxon>Rhabditida</taxon>
        <taxon>Tylenchina</taxon>
        <taxon>Panagrolaimomorpha</taxon>
        <taxon>Strongyloidoidea</taxon>
        <taxon>Steinernematidae</taxon>
        <taxon>Steinernema</taxon>
    </lineage>
</organism>
<evidence type="ECO:0000313" key="1">
    <source>
        <dbReference type="Proteomes" id="UP000095287"/>
    </source>
</evidence>
<proteinExistence type="predicted"/>
<keyword evidence="1" id="KW-1185">Reference proteome</keyword>
<dbReference type="AlphaFoldDB" id="A0A1I7YE03"/>
<dbReference type="InterPro" id="IPR050235">
    <property type="entry name" value="CK1_Ser-Thr_kinase"/>
</dbReference>
<dbReference type="WBParaSite" id="L893_g15425.t1">
    <property type="protein sequence ID" value="L893_g15425.t1"/>
    <property type="gene ID" value="L893_g15425"/>
</dbReference>
<protein>
    <submittedName>
        <fullName evidence="2">Replication protein</fullName>
    </submittedName>
</protein>
<dbReference type="Gene3D" id="1.10.510.10">
    <property type="entry name" value="Transferase(Phosphotransferase) domain 1"/>
    <property type="match status" value="1"/>
</dbReference>